<evidence type="ECO:0000313" key="2">
    <source>
        <dbReference type="EMBL" id="MBK1895473.1"/>
    </source>
</evidence>
<evidence type="ECO:0000313" key="3">
    <source>
        <dbReference type="Proteomes" id="UP000628669"/>
    </source>
</evidence>
<comment type="caution">
    <text evidence="2">The sequence shown here is derived from an EMBL/GenBank/DDBJ whole genome shotgun (WGS) entry which is preliminary data.</text>
</comment>
<feature type="region of interest" description="Disordered" evidence="1">
    <location>
        <begin position="150"/>
        <end position="171"/>
    </location>
</feature>
<organism evidence="2 3">
    <name type="scientific">Chryseobacterium paridis</name>
    <dbReference type="NCBI Taxonomy" id="2800328"/>
    <lineage>
        <taxon>Bacteria</taxon>
        <taxon>Pseudomonadati</taxon>
        <taxon>Bacteroidota</taxon>
        <taxon>Flavobacteriia</taxon>
        <taxon>Flavobacteriales</taxon>
        <taxon>Weeksellaceae</taxon>
        <taxon>Chryseobacterium group</taxon>
        <taxon>Chryseobacterium</taxon>
    </lineage>
</organism>
<accession>A0ABS1FT95</accession>
<name>A0ABS1FT95_9FLAO</name>
<gene>
    <name evidence="2" type="ORF">JHL15_06890</name>
</gene>
<keyword evidence="3" id="KW-1185">Reference proteome</keyword>
<feature type="compositionally biased region" description="Low complexity" evidence="1">
    <location>
        <begin position="162"/>
        <end position="171"/>
    </location>
</feature>
<protein>
    <recommendedName>
        <fullName evidence="4">Beta-lactamase-inhibitor-like PepSY-like domain-containing protein</fullName>
    </recommendedName>
</protein>
<dbReference type="Proteomes" id="UP000628669">
    <property type="component" value="Unassembled WGS sequence"/>
</dbReference>
<sequence length="249" mass="27840">MKKGSILILTICSMLVFGQKVSDYKYVSIPEKFTTFKEKFDLDVLLAKFLNGKKYVVLKGNKDQWPFEAKDNPCNVLNADVIDDSGFLRNKVILQFKDCHDKVLLASKGVSKIKEYKEGFQEALKETFVTIPVSYPTTVVMPAETKVVEQVKESPSTENVTSSTGSSASKYSNGKLSLQKVQIDNSQFILVRPDSSVPYATFKETTKKDVFRVKFENGDTTIGYYENGNIVIEVPSSNGGYSKDIFLGK</sequence>
<dbReference type="RefSeq" id="WP_200244460.1">
    <property type="nucleotide sequence ID" value="NZ_JAENHK010000005.1"/>
</dbReference>
<dbReference type="EMBL" id="JAENHK010000005">
    <property type="protein sequence ID" value="MBK1895473.1"/>
    <property type="molecule type" value="Genomic_DNA"/>
</dbReference>
<evidence type="ECO:0008006" key="4">
    <source>
        <dbReference type="Google" id="ProtNLM"/>
    </source>
</evidence>
<reference evidence="3" key="1">
    <citation type="submission" date="2021-01" db="EMBL/GenBank/DDBJ databases">
        <title>Genome public.</title>
        <authorList>
            <person name="Liu C."/>
            <person name="Sun Q."/>
        </authorList>
    </citation>
    <scope>NUCLEOTIDE SEQUENCE [LARGE SCALE GENOMIC DNA]</scope>
    <source>
        <strain evidence="3">YIM B02567</strain>
    </source>
</reference>
<evidence type="ECO:0000256" key="1">
    <source>
        <dbReference type="SAM" id="MobiDB-lite"/>
    </source>
</evidence>
<proteinExistence type="predicted"/>